<keyword evidence="3" id="KW-1185">Reference proteome</keyword>
<comment type="caution">
    <text evidence="2">The sequence shown here is derived from an EMBL/GenBank/DDBJ whole genome shotgun (WGS) entry which is preliminary data.</text>
</comment>
<evidence type="ECO:0008006" key="4">
    <source>
        <dbReference type="Google" id="ProtNLM"/>
    </source>
</evidence>
<feature type="signal peptide" evidence="1">
    <location>
        <begin position="1"/>
        <end position="23"/>
    </location>
</feature>
<dbReference type="AlphaFoldDB" id="A0A4R6R739"/>
<proteinExistence type="predicted"/>
<name>A0A4R6R739_9BURK</name>
<evidence type="ECO:0000256" key="1">
    <source>
        <dbReference type="SAM" id="SignalP"/>
    </source>
</evidence>
<protein>
    <recommendedName>
        <fullName evidence="4">Lipoprotein</fullName>
    </recommendedName>
</protein>
<keyword evidence="1" id="KW-0732">Signal</keyword>
<dbReference type="Gene3D" id="3.40.50.10610">
    <property type="entry name" value="ABC-type transport auxiliary lipoprotein component"/>
    <property type="match status" value="1"/>
</dbReference>
<organism evidence="2 3">
    <name type="scientific">Aquabacterium commune</name>
    <dbReference type="NCBI Taxonomy" id="70586"/>
    <lineage>
        <taxon>Bacteria</taxon>
        <taxon>Pseudomonadati</taxon>
        <taxon>Pseudomonadota</taxon>
        <taxon>Betaproteobacteria</taxon>
        <taxon>Burkholderiales</taxon>
        <taxon>Aquabacterium</taxon>
    </lineage>
</organism>
<dbReference type="InterPro" id="IPR008517">
    <property type="entry name" value="GNA1162-like"/>
</dbReference>
<sequence>MMSSSLYRLAAMGVLAAALAGCAAPKKTDYTAFRQAKPASILVLPPLNESPDVNATFSVLAQATYPLAEAGYYVMPVTLVAETFHQNGLSNPPEMHAVAPTKLKEIFGADTALYIKVTRYGTTYTVLSSAAIVSAEAQLVDLSTGTQLWSGKASASSDEGGNNSGGGLVGLLVTALVKQVLNSVTDASHPVAGVASARLLSAGHPNGILYGPRSPKYGSDAAN</sequence>
<gene>
    <name evidence="2" type="ORF">EV672_107221</name>
</gene>
<dbReference type="EMBL" id="SNXW01000007">
    <property type="protein sequence ID" value="TDP81783.1"/>
    <property type="molecule type" value="Genomic_DNA"/>
</dbReference>
<evidence type="ECO:0000313" key="2">
    <source>
        <dbReference type="EMBL" id="TDP81783.1"/>
    </source>
</evidence>
<dbReference type="Proteomes" id="UP000294593">
    <property type="component" value="Unassembled WGS sequence"/>
</dbReference>
<accession>A0A4R6R739</accession>
<reference evidence="2 3" key="1">
    <citation type="submission" date="2019-03" db="EMBL/GenBank/DDBJ databases">
        <title>Genomic Encyclopedia of Type Strains, Phase IV (KMG-IV): sequencing the most valuable type-strain genomes for metagenomic binning, comparative biology and taxonomic classification.</title>
        <authorList>
            <person name="Goeker M."/>
        </authorList>
    </citation>
    <scope>NUCLEOTIDE SEQUENCE [LARGE SCALE GENOMIC DNA]</scope>
    <source>
        <strain evidence="2 3">DSM 11901</strain>
    </source>
</reference>
<evidence type="ECO:0000313" key="3">
    <source>
        <dbReference type="Proteomes" id="UP000294593"/>
    </source>
</evidence>
<feature type="chain" id="PRO_5020519906" description="Lipoprotein" evidence="1">
    <location>
        <begin position="24"/>
        <end position="223"/>
    </location>
</feature>
<dbReference type="Pfam" id="PF05643">
    <property type="entry name" value="GNA1162-like"/>
    <property type="match status" value="1"/>
</dbReference>